<evidence type="ECO:0000256" key="11">
    <source>
        <dbReference type="ARBA" id="ARBA00022553"/>
    </source>
</evidence>
<dbReference type="SUPFAM" id="SSF56672">
    <property type="entry name" value="DNA/RNA polymerases"/>
    <property type="match status" value="1"/>
</dbReference>
<feature type="active site" description="For helper component proteinase activity" evidence="33">
    <location>
        <position position="695"/>
    </location>
</feature>
<dbReference type="InterPro" id="IPR011545">
    <property type="entry name" value="DEAD/DEAH_box_helicase_dom"/>
</dbReference>
<protein>
    <recommendedName>
        <fullName evidence="5">Genome polyprotein</fullName>
    </recommendedName>
</protein>
<feature type="domain" description="RdRp catalytic" evidence="36">
    <location>
        <begin position="2427"/>
        <end position="2550"/>
    </location>
</feature>
<proteinExistence type="inferred from homology"/>
<evidence type="ECO:0000256" key="2">
    <source>
        <dbReference type="ARBA" id="ARBA00001848"/>
    </source>
</evidence>
<dbReference type="GO" id="GO:0004197">
    <property type="term" value="F:cysteine-type endopeptidase activity"/>
    <property type="evidence" value="ECO:0007669"/>
    <property type="project" value="InterPro"/>
</dbReference>
<evidence type="ECO:0000256" key="5">
    <source>
        <dbReference type="ARBA" id="ARBA00020107"/>
    </source>
</evidence>
<feature type="domain" description="Peptidase S30" evidence="41">
    <location>
        <begin position="216"/>
        <end position="352"/>
    </location>
</feature>
<comment type="function">
    <text evidence="26">Has RNA-binding and proteolytic activities.</text>
</comment>
<dbReference type="Pfam" id="PF13611">
    <property type="entry name" value="Peptidase_S76"/>
    <property type="match status" value="1"/>
</dbReference>
<evidence type="ECO:0000256" key="15">
    <source>
        <dbReference type="ARBA" id="ARBA00022670"/>
    </source>
</evidence>
<evidence type="ECO:0000256" key="1">
    <source>
        <dbReference type="ARBA" id="ARBA00000785"/>
    </source>
</evidence>
<evidence type="ECO:0000256" key="13">
    <source>
        <dbReference type="ARBA" id="ARBA00022581"/>
    </source>
</evidence>
<evidence type="ECO:0000256" key="10">
    <source>
        <dbReference type="ARBA" id="ARBA00022520"/>
    </source>
</evidence>
<dbReference type="Gene3D" id="2.40.10.10">
    <property type="entry name" value="Trypsin-like serine proteases"/>
    <property type="match status" value="2"/>
</dbReference>
<dbReference type="Pfam" id="PF00271">
    <property type="entry name" value="Helicase_C"/>
    <property type="match status" value="1"/>
</dbReference>
<evidence type="ECO:0000256" key="34">
    <source>
        <dbReference type="SAM" id="MobiDB-lite"/>
    </source>
</evidence>
<evidence type="ECO:0000256" key="17">
    <source>
        <dbReference type="ARBA" id="ARBA00022695"/>
    </source>
</evidence>
<comment type="function">
    <text evidence="29">Has helicase activity. It may be involved in replication.</text>
</comment>
<keyword evidence="18" id="KW-0547">Nucleotide-binding</keyword>
<evidence type="ECO:0000259" key="38">
    <source>
        <dbReference type="PROSITE" id="PS51194"/>
    </source>
</evidence>
<dbReference type="InterPro" id="IPR043504">
    <property type="entry name" value="Peptidase_S1_PA_chymotrypsin"/>
</dbReference>
<feature type="compositionally biased region" description="Basic and acidic residues" evidence="34">
    <location>
        <begin position="2983"/>
        <end position="2997"/>
    </location>
</feature>
<evidence type="ECO:0000256" key="21">
    <source>
        <dbReference type="ARBA" id="ARBA00022807"/>
    </source>
</evidence>
<keyword evidence="35" id="KW-1133">Transmembrane helix</keyword>
<evidence type="ECO:0000256" key="33">
    <source>
        <dbReference type="PROSITE-ProRule" id="PRU01080"/>
    </source>
</evidence>
<evidence type="ECO:0000256" key="29">
    <source>
        <dbReference type="ARBA" id="ARBA00029422"/>
    </source>
</evidence>
<dbReference type="InterPro" id="IPR001205">
    <property type="entry name" value="RNA-dir_pol_C"/>
</dbReference>
<evidence type="ECO:0000256" key="9">
    <source>
        <dbReference type="ARBA" id="ARBA00022497"/>
    </source>
</evidence>
<dbReference type="GO" id="GO:0039694">
    <property type="term" value="P:viral RNA genome replication"/>
    <property type="evidence" value="ECO:0007669"/>
    <property type="project" value="InterPro"/>
</dbReference>
<dbReference type="EMBL" id="KF984547">
    <property type="protein sequence ID" value="AIE45540.1"/>
    <property type="molecule type" value="Genomic_RNA"/>
</dbReference>
<dbReference type="InterPro" id="IPR009003">
    <property type="entry name" value="Peptidase_S1_PA"/>
</dbReference>
<evidence type="ECO:0000259" key="40">
    <source>
        <dbReference type="PROSITE" id="PS51744"/>
    </source>
</evidence>
<evidence type="ECO:0000256" key="24">
    <source>
        <dbReference type="ARBA" id="ARBA00022953"/>
    </source>
</evidence>
<dbReference type="Gene3D" id="3.40.50.300">
    <property type="entry name" value="P-loop containing nucleotide triphosphate hydrolases"/>
    <property type="match status" value="2"/>
</dbReference>
<dbReference type="SUPFAM" id="SSF52540">
    <property type="entry name" value="P-loop containing nucleoside triphosphate hydrolases"/>
    <property type="match status" value="1"/>
</dbReference>
<evidence type="ECO:0000256" key="25">
    <source>
        <dbReference type="ARBA" id="ARBA00023280"/>
    </source>
</evidence>
<comment type="function">
    <text evidence="32">Mediates the cap-independent, EIF4E-dependent translation of viral genomic RNAs. Binds to the cap-binding site of host EIF4E and thus interferes with the host EIF4E-dependent mRNA export and translation. VPg-RNA directly binds EIF4E and is a template for transcription. Also forms trimeric complexes with EIF4E-EIF4G, which are templates for translation.</text>
</comment>
<dbReference type="SUPFAM" id="SSF50494">
    <property type="entry name" value="Trypsin-like serine proteases"/>
    <property type="match status" value="1"/>
</dbReference>
<dbReference type="InterPro" id="IPR001456">
    <property type="entry name" value="HC-pro"/>
</dbReference>
<dbReference type="CDD" id="cd23175">
    <property type="entry name" value="ps-ssRNAv_Potyviridae_RdRp"/>
    <property type="match status" value="1"/>
</dbReference>
<keyword evidence="19" id="KW-0378">Hydrolase</keyword>
<dbReference type="SMART" id="SM00490">
    <property type="entry name" value="HELICc"/>
    <property type="match status" value="1"/>
</dbReference>
<reference evidence="42" key="1">
    <citation type="journal article" date="2014" name="Virus Genes">
        <title>Genome sequence of two isolates of Yellow oatgrass mosaic virus, a new grass-infecting Tritimovirus.</title>
        <authorList>
            <person name="Hassan M."/>
        </authorList>
    </citation>
    <scope>NUCLEOTIDE SEQUENCE</scope>
    <source>
        <strain evidence="42">YOgMV-Ra</strain>
    </source>
</reference>
<feature type="domain" description="Helicase ATP-binding" evidence="37">
    <location>
        <begin position="1141"/>
        <end position="1276"/>
    </location>
</feature>
<dbReference type="InterPro" id="IPR013648">
    <property type="entry name" value="PP_Potyviridae"/>
</dbReference>
<dbReference type="Pfam" id="PF00680">
    <property type="entry name" value="RdRP_1"/>
    <property type="match status" value="1"/>
</dbReference>
<comment type="similarity">
    <text evidence="4">Belongs to the potyviridae genome polyprotein family.</text>
</comment>
<dbReference type="InterPro" id="IPR031159">
    <property type="entry name" value="HC_PRO_CPD_dom"/>
</dbReference>
<evidence type="ECO:0000256" key="35">
    <source>
        <dbReference type="SAM" id="Phobius"/>
    </source>
</evidence>
<dbReference type="Pfam" id="PF00851">
    <property type="entry name" value="Peptidase_C6"/>
    <property type="match status" value="1"/>
</dbReference>
<dbReference type="PANTHER" id="PTHR18934:SF99">
    <property type="entry name" value="ATP-DEPENDENT RNA HELICASE DHX37-RELATED"/>
    <property type="match status" value="1"/>
</dbReference>
<dbReference type="InterPro" id="IPR001592">
    <property type="entry name" value="Poty_coat"/>
</dbReference>
<keyword evidence="12" id="KW-0167">Capsid protein</keyword>
<dbReference type="GO" id="GO:0052170">
    <property type="term" value="P:symbiont-mediated suppression of host innate immune response"/>
    <property type="evidence" value="ECO:0007669"/>
    <property type="project" value="UniProtKB-KW"/>
</dbReference>
<evidence type="ECO:0000256" key="19">
    <source>
        <dbReference type="ARBA" id="ARBA00022801"/>
    </source>
</evidence>
<keyword evidence="20" id="KW-0347">Helicase</keyword>
<dbReference type="PROSITE" id="PS51192">
    <property type="entry name" value="HELICASE_ATP_BIND_1"/>
    <property type="match status" value="1"/>
</dbReference>
<dbReference type="GO" id="GO:0003968">
    <property type="term" value="F:RNA-directed RNA polymerase activity"/>
    <property type="evidence" value="ECO:0007669"/>
    <property type="project" value="UniProtKB-KW"/>
</dbReference>
<evidence type="ECO:0000256" key="22">
    <source>
        <dbReference type="ARBA" id="ARBA00022840"/>
    </source>
</evidence>
<keyword evidence="17" id="KW-0548">Nucleotidyltransferase</keyword>
<dbReference type="PROSITE" id="PS51744">
    <property type="entry name" value="HC_PRO_CPD"/>
    <property type="match status" value="1"/>
</dbReference>
<evidence type="ECO:0000256" key="16">
    <source>
        <dbReference type="ARBA" id="ARBA00022679"/>
    </source>
</evidence>
<dbReference type="InterPro" id="IPR001650">
    <property type="entry name" value="Helicase_C-like"/>
</dbReference>
<dbReference type="SMART" id="SM00487">
    <property type="entry name" value="DEXDc"/>
    <property type="match status" value="1"/>
</dbReference>
<comment type="catalytic activity">
    <reaction evidence="1">
        <text>Hydrolyzes glutaminyl bonds, and activity is further restricted by preferences for the amino acids in P6 - P1' that vary with the species of potyvirus, e.g. Glu-Xaa-Xaa-Tyr-Xaa-Gln-|-(Ser or Gly) for the enzyme from tobacco etch virus. The natural substrate is the viral polyprotein, but other proteins and oligopeptides containing the appropriate consensus sequence are also cleaved.</text>
        <dbReference type="EC" id="3.4.22.44"/>
    </reaction>
</comment>
<keyword evidence="23" id="KW-0946">Virion</keyword>
<keyword evidence="25" id="KW-0899">Viral immunoevasion</keyword>
<dbReference type="GO" id="GO:0004386">
    <property type="term" value="F:helicase activity"/>
    <property type="evidence" value="ECO:0007669"/>
    <property type="project" value="UniProtKB-KW"/>
</dbReference>
<evidence type="ECO:0000256" key="28">
    <source>
        <dbReference type="ARBA" id="ARBA00029405"/>
    </source>
</evidence>
<evidence type="ECO:0000256" key="4">
    <source>
        <dbReference type="ARBA" id="ARBA00006064"/>
    </source>
</evidence>
<keyword evidence="15" id="KW-0645">Protease</keyword>
<keyword evidence="6" id="KW-0941">Suppressor of RNA silencing</keyword>
<dbReference type="Pfam" id="PF00767">
    <property type="entry name" value="Poty_coat"/>
    <property type="match status" value="1"/>
</dbReference>
<feature type="active site" description="For helper component proteinase activity" evidence="33">
    <location>
        <position position="624"/>
    </location>
</feature>
<dbReference type="GO" id="GO:0003723">
    <property type="term" value="F:RNA binding"/>
    <property type="evidence" value="ECO:0007669"/>
    <property type="project" value="InterPro"/>
</dbReference>
<keyword evidence="9" id="KW-1139">Helical capsid protein</keyword>
<keyword evidence="11" id="KW-0597">Phosphoprotein</keyword>
<comment type="function">
    <text evidence="30">Indispensable for virus replication.</text>
</comment>
<feature type="transmembrane region" description="Helical" evidence="35">
    <location>
        <begin position="1728"/>
        <end position="1750"/>
    </location>
</feature>
<evidence type="ECO:0000313" key="42">
    <source>
        <dbReference type="EMBL" id="AIE45540.1"/>
    </source>
</evidence>
<dbReference type="PROSITE" id="PS51436">
    <property type="entry name" value="POTYVIRUS_NIA_PRO"/>
    <property type="match status" value="1"/>
</dbReference>
<dbReference type="InterPro" id="IPR002540">
    <property type="entry name" value="Pept_S30_P1_potyvir"/>
</dbReference>
<dbReference type="Gene3D" id="3.30.70.270">
    <property type="match status" value="1"/>
</dbReference>
<dbReference type="InterPro" id="IPR001730">
    <property type="entry name" value="Potyv_NIa-pro_dom"/>
</dbReference>
<dbReference type="InterPro" id="IPR043128">
    <property type="entry name" value="Rev_trsase/Diguanyl_cyclase"/>
</dbReference>
<comment type="subcellular location">
    <subcellularLocation>
        <location evidence="31">Host cytoplasmic vesicle</location>
    </subcellularLocation>
    <subcellularLocation>
        <location evidence="3">Virion</location>
    </subcellularLocation>
</comment>
<evidence type="ECO:0000256" key="23">
    <source>
        <dbReference type="ARBA" id="ARBA00022844"/>
    </source>
</evidence>
<evidence type="ECO:0000256" key="32">
    <source>
        <dbReference type="ARBA" id="ARBA00045403"/>
    </source>
</evidence>
<keyword evidence="10" id="KW-0191">Covalent protein-RNA linkage</keyword>
<dbReference type="GO" id="GO:0016818">
    <property type="term" value="F:hydrolase activity, acting on acid anhydrides, in phosphorus-containing anhydrides"/>
    <property type="evidence" value="ECO:0007669"/>
    <property type="project" value="InterPro"/>
</dbReference>
<dbReference type="PROSITE" id="PS51194">
    <property type="entry name" value="HELICASE_CTER"/>
    <property type="match status" value="1"/>
</dbReference>
<keyword evidence="24" id="KW-0693">Viral RNA replication</keyword>
<feature type="domain" description="Peptidase C4" evidence="39">
    <location>
        <begin position="1952"/>
        <end position="2168"/>
    </location>
</feature>
<dbReference type="GO" id="GO:0005524">
    <property type="term" value="F:ATP binding"/>
    <property type="evidence" value="ECO:0007669"/>
    <property type="project" value="UniProtKB-KW"/>
</dbReference>
<evidence type="ECO:0000256" key="20">
    <source>
        <dbReference type="ARBA" id="ARBA00022806"/>
    </source>
</evidence>
<dbReference type="PANTHER" id="PTHR18934">
    <property type="entry name" value="ATP-DEPENDENT RNA HELICASE"/>
    <property type="match status" value="1"/>
</dbReference>
<keyword evidence="22" id="KW-0067">ATP-binding</keyword>
<evidence type="ECO:0000256" key="3">
    <source>
        <dbReference type="ARBA" id="ARBA00004328"/>
    </source>
</evidence>
<comment type="function">
    <text evidence="27">An RNA-dependent RNA polymerase that plays an essential role in the virus replication.</text>
</comment>
<feature type="region of interest" description="Disordered" evidence="34">
    <location>
        <begin position="2977"/>
        <end position="3006"/>
    </location>
</feature>
<evidence type="ECO:0000259" key="39">
    <source>
        <dbReference type="PROSITE" id="PS51436"/>
    </source>
</evidence>
<dbReference type="InterPro" id="IPR025910">
    <property type="entry name" value="P1_Ser_Pept_dom"/>
</dbReference>
<evidence type="ECO:0000256" key="7">
    <source>
        <dbReference type="ARBA" id="ARBA00022484"/>
    </source>
</evidence>
<keyword evidence="8" id="KW-1036">Host cytoplasmic vesicle</keyword>
<feature type="domain" description="Helicase C-terminal" evidence="38">
    <location>
        <begin position="1296"/>
        <end position="1472"/>
    </location>
</feature>
<evidence type="ECO:0000259" key="36">
    <source>
        <dbReference type="PROSITE" id="PS50507"/>
    </source>
</evidence>
<evidence type="ECO:0000259" key="41">
    <source>
        <dbReference type="PROSITE" id="PS51871"/>
    </source>
</evidence>
<evidence type="ECO:0000256" key="6">
    <source>
        <dbReference type="ARBA" id="ARBA00022463"/>
    </source>
</evidence>
<evidence type="ECO:0000256" key="26">
    <source>
        <dbReference type="ARBA" id="ARBA00029399"/>
    </source>
</evidence>
<dbReference type="InterPro" id="IPR014001">
    <property type="entry name" value="Helicase_ATP-bd"/>
</dbReference>
<feature type="domain" description="Peptidase C6" evidence="40">
    <location>
        <begin position="616"/>
        <end position="735"/>
    </location>
</feature>
<evidence type="ECO:0000256" key="18">
    <source>
        <dbReference type="ARBA" id="ARBA00022741"/>
    </source>
</evidence>
<organism evidence="42">
    <name type="scientific">Yellow oat-grass mosaic virus</name>
    <dbReference type="NCBI Taxonomy" id="2170240"/>
    <lineage>
        <taxon>Viruses</taxon>
        <taxon>Riboviria</taxon>
        <taxon>Orthornavirae</taxon>
        <taxon>Pisuviricota</taxon>
        <taxon>Stelpaviricetes</taxon>
        <taxon>Patatavirales</taxon>
        <taxon>Potyviridae</taxon>
        <taxon>Tritimovirus</taxon>
        <taxon>Tritimovirus triseti</taxon>
    </lineage>
</organism>
<dbReference type="InterPro" id="IPR043502">
    <property type="entry name" value="DNA/RNA_pol_sf"/>
</dbReference>
<dbReference type="Pfam" id="PF00270">
    <property type="entry name" value="DEAD"/>
    <property type="match status" value="1"/>
</dbReference>
<keyword evidence="35" id="KW-0812">Transmembrane</keyword>
<feature type="compositionally biased region" description="Basic and acidic residues" evidence="34">
    <location>
        <begin position="2727"/>
        <end position="2737"/>
    </location>
</feature>
<evidence type="ECO:0000256" key="30">
    <source>
        <dbReference type="ARBA" id="ARBA00034080"/>
    </source>
</evidence>
<dbReference type="PROSITE" id="PS51871">
    <property type="entry name" value="PV_P1_PRO"/>
    <property type="match status" value="1"/>
</dbReference>
<keyword evidence="21" id="KW-0788">Thiol protease</keyword>
<dbReference type="InterPro" id="IPR007094">
    <property type="entry name" value="RNA-dir_pol_PSvirus"/>
</dbReference>
<dbReference type="GO" id="GO:0019029">
    <property type="term" value="C:helical viral capsid"/>
    <property type="evidence" value="ECO:0007669"/>
    <property type="project" value="UniProtKB-KW"/>
</dbReference>
<dbReference type="Pfam" id="PF08440">
    <property type="entry name" value="Poty_PP"/>
    <property type="match status" value="1"/>
</dbReference>
<dbReference type="Gene3D" id="3.90.70.150">
    <property type="entry name" value="Helper component proteinase"/>
    <property type="match status" value="1"/>
</dbReference>
<comment type="function">
    <text evidence="28">Involved in aphid transmission, cell-to-cell and systemis movement, encapsidation of the viral RNA and in the regulation of viral RNA amplification.</text>
</comment>
<evidence type="ECO:0000256" key="12">
    <source>
        <dbReference type="ARBA" id="ARBA00022561"/>
    </source>
</evidence>
<dbReference type="GO" id="GO:0006351">
    <property type="term" value="P:DNA-templated transcription"/>
    <property type="evidence" value="ECO:0007669"/>
    <property type="project" value="InterPro"/>
</dbReference>
<dbReference type="GO" id="GO:0044161">
    <property type="term" value="C:host cell cytoplasmic vesicle"/>
    <property type="evidence" value="ECO:0007669"/>
    <property type="project" value="UniProtKB-SubCell"/>
</dbReference>
<feature type="region of interest" description="Disordered" evidence="34">
    <location>
        <begin position="2705"/>
        <end position="2771"/>
    </location>
</feature>
<dbReference type="InterPro" id="IPR027417">
    <property type="entry name" value="P-loop_NTPase"/>
</dbReference>
<keyword evidence="14" id="KW-1090">Inhibition of host innate immune response by virus</keyword>
<evidence type="ECO:0000259" key="37">
    <source>
        <dbReference type="PROSITE" id="PS51192"/>
    </source>
</evidence>
<evidence type="ECO:0000256" key="27">
    <source>
        <dbReference type="ARBA" id="ARBA00029404"/>
    </source>
</evidence>
<keyword evidence="35" id="KW-0472">Membrane</keyword>
<dbReference type="InterPro" id="IPR042308">
    <property type="entry name" value="HC_PRO_CPD_sf"/>
</dbReference>
<evidence type="ECO:0000256" key="31">
    <source>
        <dbReference type="ARBA" id="ARBA00034108"/>
    </source>
</evidence>
<accession>A0A068LKH8</accession>
<keyword evidence="16" id="KW-0808">Transferase</keyword>
<keyword evidence="13" id="KW-0945">Host-virus interaction</keyword>
<dbReference type="GO" id="GO:0006508">
    <property type="term" value="P:proteolysis"/>
    <property type="evidence" value="ECO:0007669"/>
    <property type="project" value="UniProtKB-KW"/>
</dbReference>
<dbReference type="PROSITE" id="PS50507">
    <property type="entry name" value="RDRP_SSRNA_POS"/>
    <property type="match status" value="1"/>
</dbReference>
<dbReference type="GO" id="GO:0005198">
    <property type="term" value="F:structural molecule activity"/>
    <property type="evidence" value="ECO:0007669"/>
    <property type="project" value="InterPro"/>
</dbReference>
<keyword evidence="7" id="KW-0696">RNA-directed RNA polymerase</keyword>
<name>A0A068LKH8_9POTY</name>
<evidence type="ECO:0000256" key="8">
    <source>
        <dbReference type="ARBA" id="ARBA00022488"/>
    </source>
</evidence>
<dbReference type="Pfam" id="PF00863">
    <property type="entry name" value="Peptidase_C4"/>
    <property type="match status" value="1"/>
</dbReference>
<sequence>MASATCGLLDLWTGGVVANDPYVRCEARTLVCLETEEEADMMVSHHGPGSIFWSTDGKLTQTAKNLYIAVEHGLGYDLAAETFVCKQCRSSCRRYKYFIDEHAACAKLVAESLAYIKHGNKAFVKCAFPIMPAYATKAQETKVLEWMEETMKCIPAHCYQAEEPIHIHNAKSGETEVRIRVANARVDGVEHEQESMVVQAQQRTNPIQAHRTRKIKMRTENIVNLVDSVAKLCAKHGKKLEIVDSKGHRRFPKIPLKHTMGYRKSEWDPHHDIPERFRSFVETYKTVAEPVCKLRDEEIGYGWSGVVLKEQDLPDQYAKHCVDGLFIVLGRCACGQLQNALKVTCDHGLRWYGDLWVNENIPKYHAKCDGDFEEYFSVIPTKIRKVLKVIFDIHNRCCKQCTQEWRSKTHREHMNHLRASLRKYLEENPDTEIALFREFVHGEKNDVEPSNKQLGGKPLQLVDVWRTMQNNVNIPNRKIYMGMFTDPFGNFDFFPNSSMPMLFPMYMEAVTHRLVADGTVETNYRTVDKQGELETSMESLYPAFDGQYWNKVAKAVHREQPLHECGMTVSGRRKIICHWEGEVPLYNPVIRATPSQLSFGFVSKLLYVNDKQGRYTYVPKNGYCYLYLFACAMIFCTDSNRVDVATFVTQACERLGPWPKFKQVLFELNWMVTYYGCYDAVVPTILIDHLNKTMHVPSPYGIKQSGMHILRVDNLRSLVELDSMGEGPMRDYAIGGFKETIKGMVACVKSRREFIRKLNNDGEWLVDMMLSPSTLFALGGLLELHGIMLEDVGESMDKMAALLTLKSNALKLAPYWESEKRVREYMNRMVQMKCSINLIVPTENMRAEMMINIDNILRALREEQTMMVIDRVDTKQKILEEQDLLRAECVYNELFSSIGYLNFHGTAFRLTYSGLGRRVGETLESLRNNWLTRWIRNPMKPDISSNKAWLNVKKLGQACGITYAWVCQQMLTTVLQIVITSLLTVFGSYVLKKVLKMLKWEKQQQDKKLVKYQGKAEEAWITKALALMYLVSTLFSMDLSSALYSNLVKFRTIFDILRVNAQYQGGVYEALERQLGNVPAFHEITLYDHEATTQSFPIALNTFDKWYHTRMQSGQQGVAPLDGRHTELQMTKDTVCKTASSIMALKEREFLVIGSVGCGKSTSFPAELGKNGRVLICEPTRVLVTNLQDSMMAVKGFNISAMMRNYRVMTASNITVTTYGYALHYLYNNSHKLDDYDYILFDEVHQSSAEMYVLYNWLSDTTWNGKIIKLTATAKNVSGDMNTREDLCIKNWPLMDVKTFMHEQGKSTAHDACQLGKVVIVFLTSFREIDESAEVLSKTAKIGVIKADSRHLRNKTSLSEDIDALPNEFKFILATNILQNGVNVEADVVVDFGYKIVPKIDCDNRMIATERQCINKADRVQRLGRVGRMKAGYARKIGNGVETSCLLDEVTATEAALLAFGLGVAPVMTNVDIQTFGKVTAEQVRTASKFESQLSYMVWMVNKDGTMATHLYDQFKALLLTQGHMQLSPYYSSLFNVNNFHTIGRYVDLGYMRTEAGHQYTLPFHNREVSDEFAVRIGEAFNKSKLPSSVRMRIPAVDYKEVSLRLQATPGNLGAILQTVESALCEEKEKLMYLTDALAMQRETFCSVLAPNLNLPARLQTSIARIQDNVSKLEITKRQLEKAVVTYDHEELMKLLHENPSIAAHVSYQAGYKAFVEDVILEKRQYKWMPYVAIGTACAIAITTFIALYYRRMKARVKYEGKAGRIKDQKRQAGRDEKMQRESTYTYCDTGDTLYDGVQEWNNNSPDWSERIRKKTHQHSMQFGQEAPARTKRSSYQFWHFYGFDPAIYDSVEFRDIASGFSVTQKANAYDLEEAFNQIYMNRRTDDDWEGPYLPTDIRAIFRKGDVVREVRMAPHKPNQANKRGLPVGYAEKRGEWRQVEPSEEKPANFENASTFEGPRSFKHIHQNQVMLVHGTNSLYGLIVGNILFTPYHFTRRIEDGAEVESRMLTQFGTFNLGKVTSRSVTKFTMMDLVALTLPPSFQPRRKLKCFRLPVEGERAILLATRYEKGDWVLQTSAETPIVPFGERHDAIWKHKISTSEGDCGSLIVAVSDQKIVGFHNLGGLGENYFTPITEEVMDFLAEKSELPLVPWKFSKEQVDLYGLIVQNDKSTFPFSKTISGLVHWQSSTMLKYCGENFRALGYAPNHMSKRHVVTGRRPEFIRFLDTNQKWRTIVEPLSGEFQPSVLTREAYYKDMLKYNKDIMVGTVMEESFARAVVSTIDILRIAGFERNGCKAIFSSGKIFNDLNLDAAMGALYTGKKLAHFSELTDEEIDDFYISSAAKLLGNGHGVWSGLLKAELRPKAKVSQGKTRTFTSAPVDILMGAKSVVDDFNKLFYSCHLRGPWTVGINKFNGGWNLLAGSLTKHEWYIDADGSQFDSSITPLLMNAILNIRQYFMEDDEDANTMLANLYTQIINTCILIEDGTIVQKYRGNNSGQPSTVVDNTMCLIIAMEYCRDRVWSGHGVNMSILYVCNGDDLLINANEEDKEIIQKFFSGYMKELELNYSFDEAYKSIEDVEYMSHKFMKRENMYIPKLKRERIIAILEWQRSKEPKAIQSAIIAAYVEAFGYDDLSAMIEEFAQTVAATWTDFKLPTKQEVEDLYIRGVQVDLQDELREMSAQYCVFEAGVVDEGDEALKAALADEGAKDGKGTVDASGDAKSSGTSNQRDQEQEMRDEAPVVAQGQRPRGNSFVSNPVKPTDDVPEKSPGLVFPKPKPTSKAIYVPSPVRALLRPEFIGKMVAYQPKRELVENRYASMEQLGMWMKEAADGLGVSEDVFVNAILPGWIFHCIINTTSPSNEARGTWRAVNNAGTPDESQVEYPIAPMYKAAKPTLRAIMRNFGDAARVMVQESVRIGRPIIPRAFDKSGVLSIDNIIASVDFIVRNERDNSTFVQVQNNVVVNRLKNIQSSLFGQASLGAGSNEDTSRHDADDVRENTHSFRGANAFA</sequence>
<feature type="transmembrane region" description="Helical" evidence="35">
    <location>
        <begin position="1970"/>
        <end position="1989"/>
    </location>
</feature>
<comment type="catalytic activity">
    <reaction evidence="2">
        <text>Hydrolyzes a Gly-|-Gly bond at its own C-terminus, commonly in the sequence -Tyr-Xaa-Val-Gly-|-Gly, in the processing of the potyviral polyprotein.</text>
        <dbReference type="EC" id="3.4.22.45"/>
    </reaction>
</comment>
<evidence type="ECO:0000256" key="14">
    <source>
        <dbReference type="ARBA" id="ARBA00022632"/>
    </source>
</evidence>